<feature type="compositionally biased region" description="Basic and acidic residues" evidence="1">
    <location>
        <begin position="97"/>
        <end position="131"/>
    </location>
</feature>
<reference evidence="2" key="1">
    <citation type="submission" date="2022-02" db="EMBL/GenBank/DDBJ databases">
        <authorList>
            <person name="Henning P.M."/>
            <person name="McCubbin A.G."/>
            <person name="Shore J.S."/>
        </authorList>
    </citation>
    <scope>NUCLEOTIDE SEQUENCE</scope>
    <source>
        <strain evidence="2">F60SS</strain>
        <tissue evidence="2">Leaves</tissue>
    </source>
</reference>
<evidence type="ECO:0000313" key="3">
    <source>
        <dbReference type="Proteomes" id="UP001141552"/>
    </source>
</evidence>
<dbReference type="Proteomes" id="UP001141552">
    <property type="component" value="Unassembled WGS sequence"/>
</dbReference>
<evidence type="ECO:0000313" key="2">
    <source>
        <dbReference type="EMBL" id="KAJ4843324.1"/>
    </source>
</evidence>
<dbReference type="PANTHER" id="PTHR34684">
    <property type="entry name" value="OS08G0192200 PROTEIN"/>
    <property type="match status" value="1"/>
</dbReference>
<proteinExistence type="predicted"/>
<name>A0A9Q0G6R8_9ROSI</name>
<keyword evidence="3" id="KW-1185">Reference proteome</keyword>
<evidence type="ECO:0000256" key="1">
    <source>
        <dbReference type="SAM" id="MobiDB-lite"/>
    </source>
</evidence>
<gene>
    <name evidence="2" type="ORF">Tsubulata_020930</name>
</gene>
<feature type="compositionally biased region" description="Basic and acidic residues" evidence="1">
    <location>
        <begin position="232"/>
        <end position="242"/>
    </location>
</feature>
<organism evidence="2 3">
    <name type="scientific">Turnera subulata</name>
    <dbReference type="NCBI Taxonomy" id="218843"/>
    <lineage>
        <taxon>Eukaryota</taxon>
        <taxon>Viridiplantae</taxon>
        <taxon>Streptophyta</taxon>
        <taxon>Embryophyta</taxon>
        <taxon>Tracheophyta</taxon>
        <taxon>Spermatophyta</taxon>
        <taxon>Magnoliopsida</taxon>
        <taxon>eudicotyledons</taxon>
        <taxon>Gunneridae</taxon>
        <taxon>Pentapetalae</taxon>
        <taxon>rosids</taxon>
        <taxon>fabids</taxon>
        <taxon>Malpighiales</taxon>
        <taxon>Passifloraceae</taxon>
        <taxon>Turnera</taxon>
    </lineage>
</organism>
<dbReference type="OrthoDB" id="552995at2759"/>
<feature type="compositionally biased region" description="Basic residues" evidence="1">
    <location>
        <begin position="210"/>
        <end position="231"/>
    </location>
</feature>
<comment type="caution">
    <text evidence="2">The sequence shown here is derived from an EMBL/GenBank/DDBJ whole genome shotgun (WGS) entry which is preliminary data.</text>
</comment>
<dbReference type="AlphaFoldDB" id="A0A9Q0G6R8"/>
<feature type="region of interest" description="Disordered" evidence="1">
    <location>
        <begin position="85"/>
        <end position="259"/>
    </location>
</feature>
<sequence>MPRVLMDLETENRIAAILLKEAAELRRQAEKEGVYVYLQKPKARGRPNTRFLTATVLGVQQANKAVEVNEMWHIRQKELELDDRINGRSTGNKSSGNHRDIVDLSGSRSERLAVENSYSREVENSYSREDEGLRDEEVEEFLQSRVKRGRGAVGSRMDETGPYLPPSGEKEKQQSSLPDAKVRRVVFGPEKPASMKSYESSEEELDERRQKRAKKVHSRFSGKKHSKKHRCKENSRDKERRKEEKRRKLNQDATTHKRC</sequence>
<protein>
    <submittedName>
        <fullName evidence="2">Uncharacterized protein</fullName>
    </submittedName>
</protein>
<dbReference type="PANTHER" id="PTHR34684:SF1">
    <property type="entry name" value="OS08G0192200 PROTEIN"/>
    <property type="match status" value="1"/>
</dbReference>
<reference evidence="2" key="2">
    <citation type="journal article" date="2023" name="Plants (Basel)">
        <title>Annotation of the Turnera subulata (Passifloraceae) Draft Genome Reveals the S-Locus Evolved after the Divergence of Turneroideae from Passifloroideae in a Stepwise Manner.</title>
        <authorList>
            <person name="Henning P.M."/>
            <person name="Roalson E.H."/>
            <person name="Mir W."/>
            <person name="McCubbin A.G."/>
            <person name="Shore J.S."/>
        </authorList>
    </citation>
    <scope>NUCLEOTIDE SEQUENCE</scope>
    <source>
        <strain evidence="2">F60SS</strain>
    </source>
</reference>
<dbReference type="EMBL" id="JAKUCV010002264">
    <property type="protein sequence ID" value="KAJ4843324.1"/>
    <property type="molecule type" value="Genomic_DNA"/>
</dbReference>
<accession>A0A9Q0G6R8</accession>